<feature type="compositionally biased region" description="Basic and acidic residues" evidence="5">
    <location>
        <begin position="48"/>
        <end position="57"/>
    </location>
</feature>
<dbReference type="PANTHER" id="PTHR11785">
    <property type="entry name" value="AMINO ACID TRANSPORTER"/>
    <property type="match status" value="1"/>
</dbReference>
<feature type="region of interest" description="Disordered" evidence="5">
    <location>
        <begin position="30"/>
        <end position="57"/>
    </location>
</feature>
<accession>A0AAV9UF82</accession>
<evidence type="ECO:0000256" key="2">
    <source>
        <dbReference type="ARBA" id="ARBA00022692"/>
    </source>
</evidence>
<dbReference type="PANTHER" id="PTHR11785:SF402">
    <property type="entry name" value="AMINO ACID TRANSPORTER (EUROFUNG)"/>
    <property type="match status" value="1"/>
</dbReference>
<dbReference type="InterPro" id="IPR050598">
    <property type="entry name" value="AminoAcid_Transporter"/>
</dbReference>
<sequence length="539" mass="57932">MSVARKPLFMDASSSTPLLSEHWSEPPIRTAENDAISGGGQYSSDVDESLRDTTSDSKRRIGVSDGIALVLGSQIGSGIFSSPTLVALSAGSESAALFAWLTAGTLAWSCAACYIELSNHIPMNGGPQEFLAICFGDLYGFVAGWSCIFVAKPCSGAMLALVLSDYLCDAAGLHPGESIVERKLVAFCIILSTAFVNCLGNKQSNAITKLFLACKLVSVGFVLIMGLSVLMFPNWSKPTSPHTTTPTHGSEAPLRSFADAMLVAMWAYSGWETLSFVGGEVTNPERNIAIVINVSMAIVVSLFLLANVSYFVVLSFAGVVNSQTVGLTFSRHFLGDAGAAAYIIAICLSGIGSLNVKIFTAGRLTQAAADRRFLPKILSTVGHLDHEDDDKPREAGIWRGLVDSINRPVRYKDGTIPLSSIIFNTFLTMIYITVGEFADLVKFIGTVEYTTVFLTLMGLLRIRNGFKIHIRGSTRHAMPQNPLWLIVVASLAVVFMLLSSLSKHPLTGLGLALFSIAVSIFYKFVIQPNSRSEITEPLD</sequence>
<feature type="transmembrane region" description="Helical" evidence="6">
    <location>
        <begin position="67"/>
        <end position="91"/>
    </location>
</feature>
<organism evidence="7 8">
    <name type="scientific">Orbilia brochopaga</name>
    <dbReference type="NCBI Taxonomy" id="3140254"/>
    <lineage>
        <taxon>Eukaryota</taxon>
        <taxon>Fungi</taxon>
        <taxon>Dikarya</taxon>
        <taxon>Ascomycota</taxon>
        <taxon>Pezizomycotina</taxon>
        <taxon>Orbiliomycetes</taxon>
        <taxon>Orbiliales</taxon>
        <taxon>Orbiliaceae</taxon>
        <taxon>Orbilia</taxon>
    </lineage>
</organism>
<protein>
    <recommendedName>
        <fullName evidence="9">Amino acid transporter</fullName>
    </recommendedName>
</protein>
<name>A0AAV9UF82_9PEZI</name>
<feature type="transmembrane region" description="Helical" evidence="6">
    <location>
        <begin position="290"/>
        <end position="317"/>
    </location>
</feature>
<evidence type="ECO:0000256" key="5">
    <source>
        <dbReference type="SAM" id="MobiDB-lite"/>
    </source>
</evidence>
<feature type="transmembrane region" description="Helical" evidence="6">
    <location>
        <begin position="337"/>
        <end position="356"/>
    </location>
</feature>
<gene>
    <name evidence="7" type="ORF">TWF696_008926</name>
</gene>
<evidence type="ECO:0008006" key="9">
    <source>
        <dbReference type="Google" id="ProtNLM"/>
    </source>
</evidence>
<feature type="transmembrane region" description="Helical" evidence="6">
    <location>
        <begin position="97"/>
        <end position="117"/>
    </location>
</feature>
<dbReference type="Proteomes" id="UP001375240">
    <property type="component" value="Unassembled WGS sequence"/>
</dbReference>
<proteinExistence type="predicted"/>
<dbReference type="GO" id="GO:0015179">
    <property type="term" value="F:L-amino acid transmembrane transporter activity"/>
    <property type="evidence" value="ECO:0007669"/>
    <property type="project" value="TreeGrafter"/>
</dbReference>
<feature type="transmembrane region" description="Helical" evidence="6">
    <location>
        <begin position="440"/>
        <end position="462"/>
    </location>
</feature>
<evidence type="ECO:0000256" key="3">
    <source>
        <dbReference type="ARBA" id="ARBA00022989"/>
    </source>
</evidence>
<feature type="transmembrane region" description="Helical" evidence="6">
    <location>
        <begin position="416"/>
        <end position="434"/>
    </location>
</feature>
<dbReference type="EMBL" id="JAVHNQ010000008">
    <property type="protein sequence ID" value="KAK6340600.1"/>
    <property type="molecule type" value="Genomic_DNA"/>
</dbReference>
<feature type="transmembrane region" description="Helical" evidence="6">
    <location>
        <begin position="138"/>
        <end position="164"/>
    </location>
</feature>
<evidence type="ECO:0000313" key="7">
    <source>
        <dbReference type="EMBL" id="KAK6340600.1"/>
    </source>
</evidence>
<feature type="transmembrane region" description="Helical" evidence="6">
    <location>
        <begin position="507"/>
        <end position="525"/>
    </location>
</feature>
<evidence type="ECO:0000313" key="8">
    <source>
        <dbReference type="Proteomes" id="UP001375240"/>
    </source>
</evidence>
<keyword evidence="8" id="KW-1185">Reference proteome</keyword>
<comment type="caution">
    <text evidence="7">The sequence shown here is derived from an EMBL/GenBank/DDBJ whole genome shotgun (WGS) entry which is preliminary data.</text>
</comment>
<evidence type="ECO:0000256" key="4">
    <source>
        <dbReference type="ARBA" id="ARBA00023136"/>
    </source>
</evidence>
<feature type="transmembrane region" description="Helical" evidence="6">
    <location>
        <begin position="483"/>
        <end position="501"/>
    </location>
</feature>
<feature type="transmembrane region" description="Helical" evidence="6">
    <location>
        <begin position="212"/>
        <end position="232"/>
    </location>
</feature>
<keyword evidence="2 6" id="KW-0812">Transmembrane</keyword>
<keyword evidence="4 6" id="KW-0472">Membrane</keyword>
<dbReference type="InterPro" id="IPR002293">
    <property type="entry name" value="AA/rel_permease1"/>
</dbReference>
<keyword evidence="3 6" id="KW-1133">Transmembrane helix</keyword>
<dbReference type="AlphaFoldDB" id="A0AAV9UF82"/>
<evidence type="ECO:0000256" key="1">
    <source>
        <dbReference type="ARBA" id="ARBA00004141"/>
    </source>
</evidence>
<dbReference type="PIRSF" id="PIRSF006060">
    <property type="entry name" value="AA_transporter"/>
    <property type="match status" value="1"/>
</dbReference>
<dbReference type="GO" id="GO:0016020">
    <property type="term" value="C:membrane"/>
    <property type="evidence" value="ECO:0007669"/>
    <property type="project" value="UniProtKB-SubCell"/>
</dbReference>
<evidence type="ECO:0000256" key="6">
    <source>
        <dbReference type="SAM" id="Phobius"/>
    </source>
</evidence>
<comment type="subcellular location">
    <subcellularLocation>
        <location evidence="1">Membrane</location>
        <topology evidence="1">Multi-pass membrane protein</topology>
    </subcellularLocation>
</comment>
<reference evidence="7 8" key="1">
    <citation type="submission" date="2019-10" db="EMBL/GenBank/DDBJ databases">
        <authorList>
            <person name="Palmer J.M."/>
        </authorList>
    </citation>
    <scope>NUCLEOTIDE SEQUENCE [LARGE SCALE GENOMIC DNA]</scope>
    <source>
        <strain evidence="7 8">TWF696</strain>
    </source>
</reference>
<dbReference type="Pfam" id="PF13520">
    <property type="entry name" value="AA_permease_2"/>
    <property type="match status" value="1"/>
</dbReference>
<dbReference type="Gene3D" id="1.20.1740.10">
    <property type="entry name" value="Amino acid/polyamine transporter I"/>
    <property type="match status" value="1"/>
</dbReference>
<feature type="transmembrane region" description="Helical" evidence="6">
    <location>
        <begin position="252"/>
        <end position="269"/>
    </location>
</feature>